<accession>A0ABT5XGF4</accession>
<evidence type="ECO:0000313" key="2">
    <source>
        <dbReference type="EMBL" id="MDF0593808.1"/>
    </source>
</evidence>
<sequence>MIKINVKISPILALLVVLGAAGMAEGAATLRVCDCRACGCQYLSIQEAIDMATPGDTVLVRSGSFIGNINVTKPIILKGEKWKGRDLPIINADGNGSCITVSADGVRVESIRVTDSGNESGDAGIRVLSNNATIINNVATGNRGAGIILEGSRNSEVFANVAAENAVGVLLYNSADNLLTNNRLFNNTVLDAFDDGKNRWDDGTVGNYYGSFNCTDEDGDEICDSVYEIPGGSSIDAQTIVG</sequence>
<dbReference type="Pfam" id="PF05048">
    <property type="entry name" value="NosD"/>
    <property type="match status" value="1"/>
</dbReference>
<proteinExistence type="predicted"/>
<dbReference type="Proteomes" id="UP001215956">
    <property type="component" value="Unassembled WGS sequence"/>
</dbReference>
<dbReference type="InterPro" id="IPR012334">
    <property type="entry name" value="Pectin_lyas_fold"/>
</dbReference>
<dbReference type="InterPro" id="IPR006626">
    <property type="entry name" value="PbH1"/>
</dbReference>
<reference evidence="2 3" key="1">
    <citation type="submission" date="2023-03" db="EMBL/GenBank/DDBJ databases">
        <title>Whole genome sequencing of Methanotrichaceae archaeon M04Ac.</title>
        <authorList>
            <person name="Khomyakova M.A."/>
            <person name="Merkel A.Y."/>
            <person name="Slobodkin A.I."/>
        </authorList>
    </citation>
    <scope>NUCLEOTIDE SEQUENCE [LARGE SCALE GENOMIC DNA]</scope>
    <source>
        <strain evidence="2 3">M04Ac</strain>
    </source>
</reference>
<dbReference type="EMBL" id="JARFPL010000031">
    <property type="protein sequence ID" value="MDF0593808.1"/>
    <property type="molecule type" value="Genomic_DNA"/>
</dbReference>
<protein>
    <submittedName>
        <fullName evidence="2">NosD domain-containing protein</fullName>
    </submittedName>
</protein>
<gene>
    <name evidence="2" type="ORF">P0O24_09455</name>
</gene>
<name>A0ABT5XGF4_9EURY</name>
<dbReference type="SUPFAM" id="SSF51126">
    <property type="entry name" value="Pectin lyase-like"/>
    <property type="match status" value="1"/>
</dbReference>
<keyword evidence="3" id="KW-1185">Reference proteome</keyword>
<dbReference type="NCBIfam" id="TIGR03804">
    <property type="entry name" value="para_beta_helix"/>
    <property type="match status" value="2"/>
</dbReference>
<dbReference type="SMART" id="SM00710">
    <property type="entry name" value="PbH1"/>
    <property type="match status" value="3"/>
</dbReference>
<dbReference type="InterPro" id="IPR022441">
    <property type="entry name" value="Para_beta_helix_rpt-2"/>
</dbReference>
<evidence type="ECO:0000313" key="3">
    <source>
        <dbReference type="Proteomes" id="UP001215956"/>
    </source>
</evidence>
<dbReference type="InterPro" id="IPR007742">
    <property type="entry name" value="NosD_dom"/>
</dbReference>
<feature type="domain" description="Periplasmic copper-binding protein NosD beta helix" evidence="1">
    <location>
        <begin position="95"/>
        <end position="213"/>
    </location>
</feature>
<evidence type="ECO:0000259" key="1">
    <source>
        <dbReference type="Pfam" id="PF05048"/>
    </source>
</evidence>
<dbReference type="InterPro" id="IPR011050">
    <property type="entry name" value="Pectin_lyase_fold/virulence"/>
</dbReference>
<dbReference type="Gene3D" id="2.160.20.10">
    <property type="entry name" value="Single-stranded right-handed beta-helix, Pectin lyase-like"/>
    <property type="match status" value="1"/>
</dbReference>
<comment type="caution">
    <text evidence="2">The sequence shown here is derived from an EMBL/GenBank/DDBJ whole genome shotgun (WGS) entry which is preliminary data.</text>
</comment>
<dbReference type="RefSeq" id="WP_316969510.1">
    <property type="nucleotide sequence ID" value="NZ_JARFPL010000031.1"/>
</dbReference>
<organism evidence="2 3">
    <name type="scientific">Candidatus Methanocrinis alkalitolerans</name>
    <dbReference type="NCBI Taxonomy" id="3033395"/>
    <lineage>
        <taxon>Archaea</taxon>
        <taxon>Methanobacteriati</taxon>
        <taxon>Methanobacteriota</taxon>
        <taxon>Stenosarchaea group</taxon>
        <taxon>Methanomicrobia</taxon>
        <taxon>Methanotrichales</taxon>
        <taxon>Methanotrichaceae</taxon>
        <taxon>Methanocrinis</taxon>
    </lineage>
</organism>